<evidence type="ECO:0000256" key="1">
    <source>
        <dbReference type="SAM" id="SignalP"/>
    </source>
</evidence>
<keyword evidence="4" id="KW-1185">Reference proteome</keyword>
<gene>
    <name evidence="3" type="ORF">PP2015_2204</name>
</gene>
<keyword evidence="1" id="KW-0732">Signal</keyword>
<dbReference type="InterPro" id="IPR023631">
    <property type="entry name" value="Amidase_dom"/>
</dbReference>
<protein>
    <submittedName>
        <fullName evidence="3">Amidase</fullName>
    </submittedName>
</protein>
<dbReference type="KEGG" id="pphe:PP2015_2204"/>
<accession>A0A0S2K381</accession>
<feature type="signal peptide" evidence="1">
    <location>
        <begin position="1"/>
        <end position="19"/>
    </location>
</feature>
<dbReference type="Gene3D" id="3.90.1300.10">
    <property type="entry name" value="Amidase signature (AS) domain"/>
    <property type="match status" value="1"/>
</dbReference>
<evidence type="ECO:0000313" key="4">
    <source>
        <dbReference type="Proteomes" id="UP000061457"/>
    </source>
</evidence>
<feature type="chain" id="PRO_5006601107" evidence="1">
    <location>
        <begin position="20"/>
        <end position="486"/>
    </location>
</feature>
<feature type="domain" description="Amidase" evidence="2">
    <location>
        <begin position="45"/>
        <end position="468"/>
    </location>
</feature>
<dbReference type="EMBL" id="CP013187">
    <property type="protein sequence ID" value="ALO42701.1"/>
    <property type="molecule type" value="Genomic_DNA"/>
</dbReference>
<reference evidence="3 4" key="1">
    <citation type="submission" date="2015-11" db="EMBL/GenBank/DDBJ databases">
        <authorList>
            <person name="Zhang Y."/>
            <person name="Guo Z."/>
        </authorList>
    </citation>
    <scope>NUCLEOTIDE SEQUENCE [LARGE SCALE GENOMIC DNA]</scope>
    <source>
        <strain evidence="3 4">KCTC 12086</strain>
    </source>
</reference>
<dbReference type="STRING" id="161398.PP2015_2204"/>
<proteinExistence type="predicted"/>
<dbReference type="Proteomes" id="UP000061457">
    <property type="component" value="Chromosome I"/>
</dbReference>
<dbReference type="PATRIC" id="fig|161398.10.peg.2242"/>
<evidence type="ECO:0000259" key="2">
    <source>
        <dbReference type="Pfam" id="PF01425"/>
    </source>
</evidence>
<evidence type="ECO:0000313" key="3">
    <source>
        <dbReference type="EMBL" id="ALO42701.1"/>
    </source>
</evidence>
<dbReference type="InterPro" id="IPR036928">
    <property type="entry name" value="AS_sf"/>
</dbReference>
<name>A0A0S2K381_9GAMM</name>
<organism evidence="3 4">
    <name type="scientific">Pseudoalteromonas phenolica</name>
    <dbReference type="NCBI Taxonomy" id="161398"/>
    <lineage>
        <taxon>Bacteria</taxon>
        <taxon>Pseudomonadati</taxon>
        <taxon>Pseudomonadota</taxon>
        <taxon>Gammaproteobacteria</taxon>
        <taxon>Alteromonadales</taxon>
        <taxon>Pseudoalteromonadaceae</taxon>
        <taxon>Pseudoalteromonas</taxon>
    </lineage>
</organism>
<dbReference type="RefSeq" id="WP_058030412.1">
    <property type="nucleotide sequence ID" value="NZ_CP013187.1"/>
</dbReference>
<dbReference type="PANTHER" id="PTHR42678:SF34">
    <property type="entry name" value="OS04G0183300 PROTEIN"/>
    <property type="match status" value="1"/>
</dbReference>
<dbReference type="Pfam" id="PF01425">
    <property type="entry name" value="Amidase"/>
    <property type="match status" value="1"/>
</dbReference>
<sequence length="486" mass="52232">MIKNCMVVLSLLISSSALSQPKDFSELTINQLHQGVKAGQFTFAEVTQYYLSNIQKHNPQLNAVITVNPDAYQQALNKDKRYKESGKQGILFGVPVLIKDNIDTKLMATTAGALALQNHYPSKNAPIVEKLLSEGAIILGKANLSEWANFKSSPSSSGYSHVGGQVKNPYDLTMTPCGSSSGSAVAVSSNLALVSIGTETDGSIHCPSALNGVVGFKPSIHHISQAGIIPIAHSQDTAGPITRTVTDAQLTYLAISEYARKESPSTHSLQGKRIGVIPGINKFNQTYKAEFEDTLKRLGSAGVTIVNDIQFNNMDKIFPAEFDVLLFEFNHGVTAYLANTGDGVSVKSLPELIEYNKKLNDQQQGLLLASLQANDEAKYTQAVAAINKYAKQQLKEIFKQHKLDAIIAPSVGSAWKIDPINGDKFTGSSSTLAAVTGSPSITVPMGLKDGMPFAVSIIGDLDQDMKVLEIAKQLEQLTQGRVAPKL</sequence>
<dbReference type="OrthoDB" id="9807069at2"/>
<dbReference type="PANTHER" id="PTHR42678">
    <property type="entry name" value="AMIDASE"/>
    <property type="match status" value="1"/>
</dbReference>
<dbReference type="AlphaFoldDB" id="A0A0S2K381"/>
<dbReference type="SUPFAM" id="SSF75304">
    <property type="entry name" value="Amidase signature (AS) enzymes"/>
    <property type="match status" value="1"/>
</dbReference>